<keyword evidence="2 4" id="KW-0560">Oxidoreductase</keyword>
<dbReference type="SUPFAM" id="SSF53720">
    <property type="entry name" value="ALDH-like"/>
    <property type="match status" value="1"/>
</dbReference>
<dbReference type="InterPro" id="IPR016161">
    <property type="entry name" value="Ald_DH/histidinol_DH"/>
</dbReference>
<dbReference type="PANTHER" id="PTHR42991">
    <property type="entry name" value="ALDEHYDE DEHYDROGENASE"/>
    <property type="match status" value="1"/>
</dbReference>
<dbReference type="Gene3D" id="3.40.309.10">
    <property type="entry name" value="Aldehyde Dehydrogenase, Chain A, domain 2"/>
    <property type="match status" value="1"/>
</dbReference>
<reference evidence="6 7" key="1">
    <citation type="submission" date="2013-01" db="EMBL/GenBank/DDBJ databases">
        <title>Whole genome shotgun sequence of Gordonia soli NBRC 108243.</title>
        <authorList>
            <person name="Isaki-Nakamura S."/>
            <person name="Hosoyama A."/>
            <person name="Tsuchikane K."/>
            <person name="Ando Y."/>
            <person name="Baba S."/>
            <person name="Ohji S."/>
            <person name="Hamada M."/>
            <person name="Tamura T."/>
            <person name="Yamazoe A."/>
            <person name="Yamazaki S."/>
            <person name="Fujita N."/>
        </authorList>
    </citation>
    <scope>NUCLEOTIDE SEQUENCE [LARGE SCALE GENOMIC DNA]</scope>
    <source>
        <strain evidence="6 7">NBRC 108243</strain>
    </source>
</reference>
<dbReference type="PANTHER" id="PTHR42991:SF1">
    <property type="entry name" value="ALDEHYDE DEHYDROGENASE"/>
    <property type="match status" value="1"/>
</dbReference>
<comment type="similarity">
    <text evidence="1 4">Belongs to the aldehyde dehydrogenase family.</text>
</comment>
<dbReference type="RefSeq" id="WP_007625504.1">
    <property type="nucleotide sequence ID" value="NZ_BANX01000045.1"/>
</dbReference>
<evidence type="ECO:0000313" key="6">
    <source>
        <dbReference type="EMBL" id="GAC70976.1"/>
    </source>
</evidence>
<dbReference type="InterPro" id="IPR016163">
    <property type="entry name" value="Ald_DH_C"/>
</dbReference>
<protein>
    <submittedName>
        <fullName evidence="6">Putative aldehyde dehydrogenase</fullName>
    </submittedName>
</protein>
<name>M0QRK3_9ACTN</name>
<dbReference type="InterPro" id="IPR051020">
    <property type="entry name" value="ALDH-related_metabolic_enz"/>
</dbReference>
<dbReference type="PROSITE" id="PS00687">
    <property type="entry name" value="ALDEHYDE_DEHYDR_GLU"/>
    <property type="match status" value="1"/>
</dbReference>
<sequence length="461" mass="48424">MTDLLSQAASNADDTSAPVRGVDSIVDAAHRGFDAVRAADAGTRSRWLEALADAIARSAESIAAGISADTGKPAKWAAVETDRAQSIIRLAAHEALTVHPDAQRLDAQPSGVGRLALVVRQPRGPVLALTPFNFPLHLAVHKVAPAIAAGTSVVVVPSPRAPRTAAALAAAAATATVEAGLPDDAITVLDPISDHTRTWELIEHPRIPVISFTGSDAVGWRIVDAVPRKQVVVELGGNAAAVLAPDHLSADDQDHAAQRIATFAFYNAGQACTSPQRVYVPREVLPEFTDRLVRAAGEQSLHDDVGPVIDDDSADRIRSWVGEAVAGGARVVTDTGPGTGRFIPPTVLVDVPTGSRVLDEELFGPVVSVLPYDDIVDALRQVDDSRFGLSAGVFTHDVRLAFRAARELEVGQVVIGDIPTFRSDVSPFGGVKDSGRGREGIRAAIEDYTATRTVVFAEGAL</sequence>
<dbReference type="GO" id="GO:0008911">
    <property type="term" value="F:lactaldehyde dehydrogenase (NAD+) activity"/>
    <property type="evidence" value="ECO:0007669"/>
    <property type="project" value="TreeGrafter"/>
</dbReference>
<evidence type="ECO:0000256" key="4">
    <source>
        <dbReference type="RuleBase" id="RU003345"/>
    </source>
</evidence>
<dbReference type="eggNOG" id="COG1012">
    <property type="taxonomic scope" value="Bacteria"/>
</dbReference>
<accession>M0QRK3</accession>
<dbReference type="STRING" id="1223545.GS4_45_00320"/>
<dbReference type="OrthoDB" id="6882680at2"/>
<evidence type="ECO:0000313" key="7">
    <source>
        <dbReference type="Proteomes" id="UP000011666"/>
    </source>
</evidence>
<evidence type="ECO:0000259" key="5">
    <source>
        <dbReference type="Pfam" id="PF00171"/>
    </source>
</evidence>
<dbReference type="Pfam" id="PF00171">
    <property type="entry name" value="Aldedh"/>
    <property type="match status" value="1"/>
</dbReference>
<dbReference type="AlphaFoldDB" id="M0QRK3"/>
<evidence type="ECO:0000256" key="3">
    <source>
        <dbReference type="PROSITE-ProRule" id="PRU10007"/>
    </source>
</evidence>
<feature type="domain" description="Aldehyde dehydrogenase" evidence="5">
    <location>
        <begin position="20"/>
        <end position="454"/>
    </location>
</feature>
<dbReference type="Proteomes" id="UP000011666">
    <property type="component" value="Unassembled WGS sequence"/>
</dbReference>
<evidence type="ECO:0000256" key="2">
    <source>
        <dbReference type="ARBA" id="ARBA00023002"/>
    </source>
</evidence>
<dbReference type="InterPro" id="IPR015590">
    <property type="entry name" value="Aldehyde_DH_dom"/>
</dbReference>
<gene>
    <name evidence="6" type="ORF">GS4_45_00320</name>
</gene>
<feature type="active site" evidence="3">
    <location>
        <position position="234"/>
    </location>
</feature>
<organism evidence="6 7">
    <name type="scientific">Gordonia soli NBRC 108243</name>
    <dbReference type="NCBI Taxonomy" id="1223545"/>
    <lineage>
        <taxon>Bacteria</taxon>
        <taxon>Bacillati</taxon>
        <taxon>Actinomycetota</taxon>
        <taxon>Actinomycetes</taxon>
        <taxon>Mycobacteriales</taxon>
        <taxon>Gordoniaceae</taxon>
        <taxon>Gordonia</taxon>
    </lineage>
</organism>
<proteinExistence type="inferred from homology"/>
<evidence type="ECO:0000256" key="1">
    <source>
        <dbReference type="ARBA" id="ARBA00009986"/>
    </source>
</evidence>
<keyword evidence="7" id="KW-1185">Reference proteome</keyword>
<dbReference type="InterPro" id="IPR029510">
    <property type="entry name" value="Ald_DH_CS_GLU"/>
</dbReference>
<dbReference type="Gene3D" id="3.40.605.10">
    <property type="entry name" value="Aldehyde Dehydrogenase, Chain A, domain 1"/>
    <property type="match status" value="1"/>
</dbReference>
<dbReference type="InterPro" id="IPR016162">
    <property type="entry name" value="Ald_DH_N"/>
</dbReference>
<comment type="caution">
    <text evidence="6">The sequence shown here is derived from an EMBL/GenBank/DDBJ whole genome shotgun (WGS) entry which is preliminary data.</text>
</comment>
<dbReference type="EMBL" id="BANX01000045">
    <property type="protein sequence ID" value="GAC70976.1"/>
    <property type="molecule type" value="Genomic_DNA"/>
</dbReference>